<evidence type="ECO:0000313" key="3">
    <source>
        <dbReference type="Proteomes" id="UP001341840"/>
    </source>
</evidence>
<feature type="compositionally biased region" description="Polar residues" evidence="1">
    <location>
        <begin position="76"/>
        <end position="108"/>
    </location>
</feature>
<sequence length="108" mass="12078">MVVGESLCVPDQVYPRCLPEDDVRRLHASRSDKRGNHLRCTRESDASGKKKPPMICMIYLRVYCRRRSGVGLSPKIPQTVSWSHDNESLVSTSQARQTPGPNQGPTEA</sequence>
<feature type="region of interest" description="Disordered" evidence="1">
    <location>
        <begin position="28"/>
        <end position="50"/>
    </location>
</feature>
<feature type="region of interest" description="Disordered" evidence="1">
    <location>
        <begin position="73"/>
        <end position="108"/>
    </location>
</feature>
<dbReference type="EMBL" id="JASCZI010212304">
    <property type="protein sequence ID" value="MED6199056.1"/>
    <property type="molecule type" value="Genomic_DNA"/>
</dbReference>
<dbReference type="Proteomes" id="UP001341840">
    <property type="component" value="Unassembled WGS sequence"/>
</dbReference>
<protein>
    <submittedName>
        <fullName evidence="2">Uncharacterized protein</fullName>
    </submittedName>
</protein>
<comment type="caution">
    <text evidence="2">The sequence shown here is derived from an EMBL/GenBank/DDBJ whole genome shotgun (WGS) entry which is preliminary data.</text>
</comment>
<reference evidence="2 3" key="1">
    <citation type="journal article" date="2023" name="Plants (Basel)">
        <title>Bridging the Gap: Combining Genomics and Transcriptomics Approaches to Understand Stylosanthes scabra, an Orphan Legume from the Brazilian Caatinga.</title>
        <authorList>
            <person name="Ferreira-Neto J.R.C."/>
            <person name="da Silva M.D."/>
            <person name="Binneck E."/>
            <person name="de Melo N.F."/>
            <person name="da Silva R.H."/>
            <person name="de Melo A.L.T.M."/>
            <person name="Pandolfi V."/>
            <person name="Bustamante F.O."/>
            <person name="Brasileiro-Vidal A.C."/>
            <person name="Benko-Iseppon A.M."/>
        </authorList>
    </citation>
    <scope>NUCLEOTIDE SEQUENCE [LARGE SCALE GENOMIC DNA]</scope>
    <source>
        <tissue evidence="2">Leaves</tissue>
    </source>
</reference>
<name>A0ABU6XMJ4_9FABA</name>
<evidence type="ECO:0000256" key="1">
    <source>
        <dbReference type="SAM" id="MobiDB-lite"/>
    </source>
</evidence>
<evidence type="ECO:0000313" key="2">
    <source>
        <dbReference type="EMBL" id="MED6199056.1"/>
    </source>
</evidence>
<organism evidence="2 3">
    <name type="scientific">Stylosanthes scabra</name>
    <dbReference type="NCBI Taxonomy" id="79078"/>
    <lineage>
        <taxon>Eukaryota</taxon>
        <taxon>Viridiplantae</taxon>
        <taxon>Streptophyta</taxon>
        <taxon>Embryophyta</taxon>
        <taxon>Tracheophyta</taxon>
        <taxon>Spermatophyta</taxon>
        <taxon>Magnoliopsida</taxon>
        <taxon>eudicotyledons</taxon>
        <taxon>Gunneridae</taxon>
        <taxon>Pentapetalae</taxon>
        <taxon>rosids</taxon>
        <taxon>fabids</taxon>
        <taxon>Fabales</taxon>
        <taxon>Fabaceae</taxon>
        <taxon>Papilionoideae</taxon>
        <taxon>50 kb inversion clade</taxon>
        <taxon>dalbergioids sensu lato</taxon>
        <taxon>Dalbergieae</taxon>
        <taxon>Pterocarpus clade</taxon>
        <taxon>Stylosanthes</taxon>
    </lineage>
</organism>
<feature type="compositionally biased region" description="Basic and acidic residues" evidence="1">
    <location>
        <begin position="28"/>
        <end position="48"/>
    </location>
</feature>
<accession>A0ABU6XMJ4</accession>
<gene>
    <name evidence="2" type="ORF">PIB30_072365</name>
</gene>
<keyword evidence="3" id="KW-1185">Reference proteome</keyword>
<proteinExistence type="predicted"/>